<dbReference type="PANTHER" id="PTHR11820">
    <property type="entry name" value="ACYLPYRUVASE"/>
    <property type="match status" value="1"/>
</dbReference>
<feature type="domain" description="Fumarylacetoacetase-like C-terminal" evidence="3">
    <location>
        <begin position="16"/>
        <end position="214"/>
    </location>
</feature>
<dbReference type="NCBIfam" id="NF007967">
    <property type="entry name" value="PRK10691.1"/>
    <property type="match status" value="1"/>
</dbReference>
<organism evidence="4">
    <name type="scientific">Caldithrix abyssi</name>
    <dbReference type="NCBI Taxonomy" id="187145"/>
    <lineage>
        <taxon>Bacteria</taxon>
        <taxon>Pseudomonadati</taxon>
        <taxon>Calditrichota</taxon>
        <taxon>Calditrichia</taxon>
        <taxon>Calditrichales</taxon>
        <taxon>Calditrichaceae</taxon>
        <taxon>Caldithrix</taxon>
    </lineage>
</organism>
<evidence type="ECO:0000259" key="3">
    <source>
        <dbReference type="Pfam" id="PF01557"/>
    </source>
</evidence>
<dbReference type="InterPro" id="IPR011234">
    <property type="entry name" value="Fumarylacetoacetase-like_C"/>
</dbReference>
<dbReference type="Pfam" id="PF01557">
    <property type="entry name" value="FAA_hydrolase"/>
    <property type="match status" value="1"/>
</dbReference>
<comment type="caution">
    <text evidence="4">The sequence shown here is derived from an EMBL/GenBank/DDBJ whole genome shotgun (WGS) entry which is preliminary data.</text>
</comment>
<dbReference type="PANTHER" id="PTHR11820:SF7">
    <property type="entry name" value="ACYLPYRUVASE FAHD1, MITOCHONDRIAL"/>
    <property type="match status" value="1"/>
</dbReference>
<dbReference type="GO" id="GO:0046872">
    <property type="term" value="F:metal ion binding"/>
    <property type="evidence" value="ECO:0007669"/>
    <property type="project" value="UniProtKB-KW"/>
</dbReference>
<evidence type="ECO:0000313" key="4">
    <source>
        <dbReference type="EMBL" id="HHJ52738.1"/>
    </source>
</evidence>
<dbReference type="GO" id="GO:0019752">
    <property type="term" value="P:carboxylic acid metabolic process"/>
    <property type="evidence" value="ECO:0007669"/>
    <property type="project" value="UniProtKB-ARBA"/>
</dbReference>
<proteinExistence type="inferred from homology"/>
<dbReference type="FunFam" id="3.90.850.10:FF:000003">
    <property type="entry name" value="Fumarylacetoacetate hydrolase domain-containing 1"/>
    <property type="match status" value="1"/>
</dbReference>
<keyword evidence="4" id="KW-0378">Hydrolase</keyword>
<dbReference type="SUPFAM" id="SSF56529">
    <property type="entry name" value="FAH"/>
    <property type="match status" value="1"/>
</dbReference>
<evidence type="ECO:0000256" key="1">
    <source>
        <dbReference type="ARBA" id="ARBA00010211"/>
    </source>
</evidence>
<evidence type="ECO:0000256" key="2">
    <source>
        <dbReference type="ARBA" id="ARBA00022723"/>
    </source>
</evidence>
<dbReference type="GO" id="GO:0018773">
    <property type="term" value="F:acetylpyruvate hydrolase activity"/>
    <property type="evidence" value="ECO:0007669"/>
    <property type="project" value="TreeGrafter"/>
</dbReference>
<name>A0A7V5UEY6_CALAY</name>
<accession>A0A7V5UEY6</accession>
<reference evidence="4" key="1">
    <citation type="journal article" date="2020" name="mSystems">
        <title>Genome- and Community-Level Interaction Insights into Carbon Utilization and Element Cycling Functions of Hydrothermarchaeota in Hydrothermal Sediment.</title>
        <authorList>
            <person name="Zhou Z."/>
            <person name="Liu Y."/>
            <person name="Xu W."/>
            <person name="Pan J."/>
            <person name="Luo Z.H."/>
            <person name="Li M."/>
        </authorList>
    </citation>
    <scope>NUCLEOTIDE SEQUENCE [LARGE SCALE GENOMIC DNA]</scope>
    <source>
        <strain evidence="4">HyVt-527</strain>
    </source>
</reference>
<dbReference type="AlphaFoldDB" id="A0A7V5UEY6"/>
<dbReference type="Gene3D" id="3.90.850.10">
    <property type="entry name" value="Fumarylacetoacetase-like, C-terminal domain"/>
    <property type="match status" value="1"/>
</dbReference>
<comment type="similarity">
    <text evidence="1">Belongs to the FAH family.</text>
</comment>
<keyword evidence="2" id="KW-0479">Metal-binding</keyword>
<sequence>MNTIHFTDGLSFTPSKIICVGRNYAKHIEEMKSERTASPVLFLKPNSALCDLDKPIKIPTGWGAVHHEVELALCIGQKCSKLNEEQVMDAVAGFGLALDLTLRDLQSAAKKAGLPWAVAKGFDGACPVSTFVPKEKVPDPQKLRLSLKVNGETKQDGNTSHMLFPIPELVAYISRFFTLEPGDLILTGTPAGVGPLHPGDEIEAEIETVAKVKTKCV</sequence>
<dbReference type="Proteomes" id="UP000886124">
    <property type="component" value="Unassembled WGS sequence"/>
</dbReference>
<dbReference type="InterPro" id="IPR036663">
    <property type="entry name" value="Fumarylacetoacetase_C_sf"/>
</dbReference>
<gene>
    <name evidence="4" type="ORF">ENJ89_06045</name>
</gene>
<dbReference type="EMBL" id="DROD01000412">
    <property type="protein sequence ID" value="HHJ52738.1"/>
    <property type="molecule type" value="Genomic_DNA"/>
</dbReference>
<protein>
    <submittedName>
        <fullName evidence="4">Fumarylacetoacetate hydrolase family protein</fullName>
    </submittedName>
</protein>